<evidence type="ECO:0000313" key="1">
    <source>
        <dbReference type="EMBL" id="UOQ70202.1"/>
    </source>
</evidence>
<dbReference type="AlphaFoldDB" id="A0A8T9Q033"/>
<dbReference type="EMBL" id="CP095046">
    <property type="protein sequence ID" value="UOQ70202.1"/>
    <property type="molecule type" value="Genomic_DNA"/>
</dbReference>
<accession>A0A8T9Q033</accession>
<name>A0A8T9Q033_9BACT</name>
<proteinExistence type="predicted"/>
<dbReference type="KEGG" id="hcu:MUN79_15715"/>
<protein>
    <submittedName>
        <fullName evidence="1">Uncharacterized protein</fullName>
    </submittedName>
</protein>
<keyword evidence="2" id="KW-1185">Reference proteome</keyword>
<gene>
    <name evidence="1" type="ORF">MUN79_15715</name>
</gene>
<sequence length="160" mass="18211">MLRRIIYKEIRAAVRNRQVLFFGLVVAALLLAASAVGYVSYAGHRAQMARAQAERRAEWLGQGEKHPHIATHFGTFVFKPKTGLSFFDYGLDAYTGTSVYLEAHYQHEFMFRPAQDYSALIRFGELSGPWFYRCCCRCSSSFCASGPSPRKRRVARCAWP</sequence>
<reference evidence="1" key="1">
    <citation type="submission" date="2022-04" db="EMBL/GenBank/DDBJ databases">
        <title>Hymenobacter sp. isolated from the air.</title>
        <authorList>
            <person name="Won M."/>
            <person name="Lee C.-M."/>
            <person name="Woen H.-Y."/>
            <person name="Kwon S.-W."/>
        </authorList>
    </citation>
    <scope>NUCLEOTIDE SEQUENCE</scope>
    <source>
        <strain evidence="1">5116S-3</strain>
    </source>
</reference>
<evidence type="ECO:0000313" key="2">
    <source>
        <dbReference type="Proteomes" id="UP000831796"/>
    </source>
</evidence>
<organism evidence="1 2">
    <name type="scientific">Hymenobacter cellulosilyticus</name>
    <dbReference type="NCBI Taxonomy" id="2932248"/>
    <lineage>
        <taxon>Bacteria</taxon>
        <taxon>Pseudomonadati</taxon>
        <taxon>Bacteroidota</taxon>
        <taxon>Cytophagia</taxon>
        <taxon>Cytophagales</taxon>
        <taxon>Hymenobacteraceae</taxon>
        <taxon>Hymenobacter</taxon>
    </lineage>
</organism>
<dbReference type="Proteomes" id="UP000831796">
    <property type="component" value="Chromosome"/>
</dbReference>
<dbReference type="RefSeq" id="WP_244673626.1">
    <property type="nucleotide sequence ID" value="NZ_CP095046.1"/>
</dbReference>